<gene>
    <name evidence="2" type="ORF">TTHERM_000298489</name>
</gene>
<keyword evidence="1" id="KW-0472">Membrane</keyword>
<dbReference type="InParanoid" id="W7X688"/>
<reference evidence="3" key="1">
    <citation type="journal article" date="2006" name="PLoS Biol.">
        <title>Macronuclear genome sequence of the ciliate Tetrahymena thermophila, a model eukaryote.</title>
        <authorList>
            <person name="Eisen J.A."/>
            <person name="Coyne R.S."/>
            <person name="Wu M."/>
            <person name="Wu D."/>
            <person name="Thiagarajan M."/>
            <person name="Wortman J.R."/>
            <person name="Badger J.H."/>
            <person name="Ren Q."/>
            <person name="Amedeo P."/>
            <person name="Jones K.M."/>
            <person name="Tallon L.J."/>
            <person name="Delcher A.L."/>
            <person name="Salzberg S.L."/>
            <person name="Silva J.C."/>
            <person name="Haas B.J."/>
            <person name="Majoros W.H."/>
            <person name="Farzad M."/>
            <person name="Carlton J.M."/>
            <person name="Smith R.K. Jr."/>
            <person name="Garg J."/>
            <person name="Pearlman R.E."/>
            <person name="Karrer K.M."/>
            <person name="Sun L."/>
            <person name="Manning G."/>
            <person name="Elde N.C."/>
            <person name="Turkewitz A.P."/>
            <person name="Asai D.J."/>
            <person name="Wilkes D.E."/>
            <person name="Wang Y."/>
            <person name="Cai H."/>
            <person name="Collins K."/>
            <person name="Stewart B.A."/>
            <person name="Lee S.R."/>
            <person name="Wilamowska K."/>
            <person name="Weinberg Z."/>
            <person name="Ruzzo W.L."/>
            <person name="Wloga D."/>
            <person name="Gaertig J."/>
            <person name="Frankel J."/>
            <person name="Tsao C.-C."/>
            <person name="Gorovsky M.A."/>
            <person name="Keeling P.J."/>
            <person name="Waller R.F."/>
            <person name="Patron N.J."/>
            <person name="Cherry J.M."/>
            <person name="Stover N.A."/>
            <person name="Krieger C.J."/>
            <person name="del Toro C."/>
            <person name="Ryder H.F."/>
            <person name="Williamson S.C."/>
            <person name="Barbeau R.A."/>
            <person name="Hamilton E.P."/>
            <person name="Orias E."/>
        </authorList>
    </citation>
    <scope>NUCLEOTIDE SEQUENCE [LARGE SCALE GENOMIC DNA]</scope>
    <source>
        <strain evidence="3">SB210</strain>
    </source>
</reference>
<dbReference type="GeneID" id="24438271"/>
<feature type="transmembrane region" description="Helical" evidence="1">
    <location>
        <begin position="181"/>
        <end position="198"/>
    </location>
</feature>
<keyword evidence="3" id="KW-1185">Reference proteome</keyword>
<accession>W7X688</accession>
<keyword evidence="1 2" id="KW-0812">Transmembrane</keyword>
<dbReference type="KEGG" id="tet:TTHERM_000298489"/>
<keyword evidence="1" id="KW-1133">Transmembrane helix</keyword>
<name>W7X688_TETTS</name>
<organism evidence="2 3">
    <name type="scientific">Tetrahymena thermophila (strain SB210)</name>
    <dbReference type="NCBI Taxonomy" id="312017"/>
    <lineage>
        <taxon>Eukaryota</taxon>
        <taxon>Sar</taxon>
        <taxon>Alveolata</taxon>
        <taxon>Ciliophora</taxon>
        <taxon>Intramacronucleata</taxon>
        <taxon>Oligohymenophorea</taxon>
        <taxon>Hymenostomatida</taxon>
        <taxon>Tetrahymenina</taxon>
        <taxon>Tetrahymenidae</taxon>
        <taxon>Tetrahymena</taxon>
    </lineage>
</organism>
<dbReference type="RefSeq" id="XP_012655592.1">
    <property type="nucleotide sequence ID" value="XM_012800138.1"/>
</dbReference>
<dbReference type="EMBL" id="GG662449">
    <property type="protein sequence ID" value="EWS71848.1"/>
    <property type="molecule type" value="Genomic_DNA"/>
</dbReference>
<protein>
    <submittedName>
        <fullName evidence="2">Transmembrane protein, putative</fullName>
    </submittedName>
</protein>
<dbReference type="Proteomes" id="UP000009168">
    <property type="component" value="Unassembled WGS sequence"/>
</dbReference>
<feature type="transmembrane region" description="Helical" evidence="1">
    <location>
        <begin position="118"/>
        <end position="142"/>
    </location>
</feature>
<sequence length="202" mass="25404">MARMRKGEVDKMYFQNNFLIEKNKENTYNIQTKLQINSQGNKEKFTSYCYYYFYYKCIKYNQNCQNQNLFEIDNNYYCYLISVRFLQLIYYQNKQISILYFFIVKKARKKCCYSYSSILLFFYKYCNFLYFKFLFLFLSQFFSLFKLYIYYFQITMYLQIHFLIHMIYFILIASKKELNQLIYLLTYLFIVSQIYFFFKIHQ</sequence>
<proteinExistence type="predicted"/>
<dbReference type="AlphaFoldDB" id="W7X688"/>
<feature type="transmembrane region" description="Helical" evidence="1">
    <location>
        <begin position="148"/>
        <end position="169"/>
    </location>
</feature>
<evidence type="ECO:0000313" key="2">
    <source>
        <dbReference type="EMBL" id="EWS71848.1"/>
    </source>
</evidence>
<evidence type="ECO:0000256" key="1">
    <source>
        <dbReference type="SAM" id="Phobius"/>
    </source>
</evidence>
<evidence type="ECO:0000313" key="3">
    <source>
        <dbReference type="Proteomes" id="UP000009168"/>
    </source>
</evidence>